<evidence type="ECO:0000256" key="1">
    <source>
        <dbReference type="SAM" id="MobiDB-lite"/>
    </source>
</evidence>
<sequence length="576" mass="65992">MKRGDPSGMDLVQRKAYKKWVKIIKRGHLPVDYAALNQRNEEKYARDGEDLQKNIVEKQKKAASLDVMQYAYERIEEEEYLGRCRLSQFEKNRLVIQYLKINEGVKAHSHISKLVNPLKFQVGSQIDSHKQQIQDIIQSHQKGNQDPLKSLMKPSNPTSKLQTGQTSVVNHIEINNQSKKASFIAKPSHSMEPLHQPAPKIKFTLQQSASRLLPSVKRSHEVLKNHLGQQQHDTQLNLVVPQITFNTQTNHSSRNQKNHSASQTHSPIHSEQHNQSAYHGSSVSPSRQNNTTAMGEERENKLSSVQVRNRNLLQNIERQCDMHQEELEYEGHLIEELEQKEQQAFYDAKIQLFNPKESVTGKTVNLLKKSNVHFDSGKLPTIGSMKNQSSLTRNIANSSLGFTRQSTNDSLMNKTRTRLFKPEEIELESMKIKYGIGLAEDNVIVATTANGRETRFSALPRSLKAAHKKKLKKGEQPKQFYSGQKPPIPPKVGQQEGSPQDAQEQRRYKKLTPAEIEERANNAIEDLDVAIGRFDRQKFMSEIYGRIGIKQQAEKIKTLVMRQNHKQREMLYLQND</sequence>
<feature type="region of interest" description="Disordered" evidence="1">
    <location>
        <begin position="142"/>
        <end position="164"/>
    </location>
</feature>
<dbReference type="OrthoDB" id="10690179at2759"/>
<evidence type="ECO:0000313" key="2">
    <source>
        <dbReference type="EMBL" id="TNV82834.1"/>
    </source>
</evidence>
<protein>
    <submittedName>
        <fullName evidence="2">Uncharacterized protein</fullName>
    </submittedName>
</protein>
<feature type="compositionally biased region" description="Polar residues" evidence="1">
    <location>
        <begin position="153"/>
        <end position="164"/>
    </location>
</feature>
<dbReference type="AlphaFoldDB" id="A0A8J8T5B5"/>
<dbReference type="Proteomes" id="UP000785679">
    <property type="component" value="Unassembled WGS sequence"/>
</dbReference>
<organism evidence="2 3">
    <name type="scientific">Halteria grandinella</name>
    <dbReference type="NCBI Taxonomy" id="5974"/>
    <lineage>
        <taxon>Eukaryota</taxon>
        <taxon>Sar</taxon>
        <taxon>Alveolata</taxon>
        <taxon>Ciliophora</taxon>
        <taxon>Intramacronucleata</taxon>
        <taxon>Spirotrichea</taxon>
        <taxon>Stichotrichia</taxon>
        <taxon>Sporadotrichida</taxon>
        <taxon>Halteriidae</taxon>
        <taxon>Halteria</taxon>
    </lineage>
</organism>
<evidence type="ECO:0000313" key="3">
    <source>
        <dbReference type="Proteomes" id="UP000785679"/>
    </source>
</evidence>
<dbReference type="EMBL" id="RRYP01004472">
    <property type="protein sequence ID" value="TNV82834.1"/>
    <property type="molecule type" value="Genomic_DNA"/>
</dbReference>
<name>A0A8J8T5B5_HALGN</name>
<reference evidence="2" key="1">
    <citation type="submission" date="2019-06" db="EMBL/GenBank/DDBJ databases">
        <authorList>
            <person name="Zheng W."/>
        </authorList>
    </citation>
    <scope>NUCLEOTIDE SEQUENCE</scope>
    <source>
        <strain evidence="2">QDHG01</strain>
    </source>
</reference>
<proteinExistence type="predicted"/>
<feature type="region of interest" description="Disordered" evidence="1">
    <location>
        <begin position="249"/>
        <end position="304"/>
    </location>
</feature>
<gene>
    <name evidence="2" type="ORF">FGO68_gene14336</name>
</gene>
<comment type="caution">
    <text evidence="2">The sequence shown here is derived from an EMBL/GenBank/DDBJ whole genome shotgun (WGS) entry which is preliminary data.</text>
</comment>
<feature type="compositionally biased region" description="Polar residues" evidence="1">
    <location>
        <begin position="249"/>
        <end position="293"/>
    </location>
</feature>
<feature type="region of interest" description="Disordered" evidence="1">
    <location>
        <begin position="468"/>
        <end position="508"/>
    </location>
</feature>
<keyword evidence="3" id="KW-1185">Reference proteome</keyword>
<accession>A0A8J8T5B5</accession>